<feature type="chain" id="PRO_5039730011" description="Sensor domain-containing protein" evidence="1">
    <location>
        <begin position="28"/>
        <end position="220"/>
    </location>
</feature>
<keyword evidence="3" id="KW-1185">Reference proteome</keyword>
<feature type="signal peptide" evidence="1">
    <location>
        <begin position="1"/>
        <end position="27"/>
    </location>
</feature>
<name>A0A7W7QPV6_9ACTN</name>
<dbReference type="EMBL" id="JACHJP010000004">
    <property type="protein sequence ID" value="MBB4917389.1"/>
    <property type="molecule type" value="Genomic_DNA"/>
</dbReference>
<organism evidence="2 3">
    <name type="scientific">Streptosporangium saharense</name>
    <dbReference type="NCBI Taxonomy" id="1706840"/>
    <lineage>
        <taxon>Bacteria</taxon>
        <taxon>Bacillati</taxon>
        <taxon>Actinomycetota</taxon>
        <taxon>Actinomycetes</taxon>
        <taxon>Streptosporangiales</taxon>
        <taxon>Streptosporangiaceae</taxon>
        <taxon>Streptosporangium</taxon>
    </lineage>
</organism>
<evidence type="ECO:0000313" key="2">
    <source>
        <dbReference type="EMBL" id="MBB4917389.1"/>
    </source>
</evidence>
<accession>A0A7W7QPV6</accession>
<dbReference type="Proteomes" id="UP000552644">
    <property type="component" value="Unassembled WGS sequence"/>
</dbReference>
<evidence type="ECO:0008006" key="4">
    <source>
        <dbReference type="Google" id="ProtNLM"/>
    </source>
</evidence>
<reference evidence="2 3" key="1">
    <citation type="submission" date="2020-08" db="EMBL/GenBank/DDBJ databases">
        <title>Genomic Encyclopedia of Type Strains, Phase III (KMG-III): the genomes of soil and plant-associated and newly described type strains.</title>
        <authorList>
            <person name="Whitman W."/>
        </authorList>
    </citation>
    <scope>NUCLEOTIDE SEQUENCE [LARGE SCALE GENOMIC DNA]</scope>
    <source>
        <strain evidence="2 3">CECT 8840</strain>
    </source>
</reference>
<dbReference type="AlphaFoldDB" id="A0A7W7QPV6"/>
<protein>
    <recommendedName>
        <fullName evidence="4">Sensor domain-containing protein</fullName>
    </recommendedName>
</protein>
<comment type="caution">
    <text evidence="2">The sequence shown here is derived from an EMBL/GenBank/DDBJ whole genome shotgun (WGS) entry which is preliminary data.</text>
</comment>
<proteinExistence type="predicted"/>
<sequence>MSRAGTLGRTLLVVPLLLALLSGSTHGTAPAPAPALGRGLLTLADLPAGYAPWRPEYEPYSASTSPECAVILDELEFNRFRYRGVEYATAGFAAEGPFGPWILENLRRYPTATIADHDLDRVLGVLPRCSSFDLAYRGERPSVSTVRVTPITMAPLGDRSRALWITVNVNGEWAYGEVLVLARAGDVLMVLSQLAFRPPEATTAQTIATRAIERLRTAGF</sequence>
<dbReference type="RefSeq" id="WP_184717567.1">
    <property type="nucleotide sequence ID" value="NZ_JACHJP010000004.1"/>
</dbReference>
<gene>
    <name evidence="2" type="ORF">FHS44_004497</name>
</gene>
<evidence type="ECO:0000256" key="1">
    <source>
        <dbReference type="SAM" id="SignalP"/>
    </source>
</evidence>
<keyword evidence="1" id="KW-0732">Signal</keyword>
<evidence type="ECO:0000313" key="3">
    <source>
        <dbReference type="Proteomes" id="UP000552644"/>
    </source>
</evidence>